<reference evidence="4 5" key="1">
    <citation type="journal article" date="2023" name="Plants (Basel)">
        <title>Bridging the Gap: Combining Genomics and Transcriptomics Approaches to Understand Stylosanthes scabra, an Orphan Legume from the Brazilian Caatinga.</title>
        <authorList>
            <person name="Ferreira-Neto J.R.C."/>
            <person name="da Silva M.D."/>
            <person name="Binneck E."/>
            <person name="de Melo N.F."/>
            <person name="da Silva R.H."/>
            <person name="de Melo A.L.T.M."/>
            <person name="Pandolfi V."/>
            <person name="Bustamante F.O."/>
            <person name="Brasileiro-Vidal A.C."/>
            <person name="Benko-Iseppon A.M."/>
        </authorList>
    </citation>
    <scope>NUCLEOTIDE SEQUENCE [LARGE SCALE GENOMIC DNA]</scope>
    <source>
        <tissue evidence="4">Leaves</tissue>
    </source>
</reference>
<dbReference type="PRINTS" id="PR00131">
    <property type="entry name" value="GLHYDRLASE1"/>
</dbReference>
<gene>
    <name evidence="4" type="ORF">PIB30_022883</name>
</gene>
<dbReference type="InterPro" id="IPR033132">
    <property type="entry name" value="GH_1_N_CS"/>
</dbReference>
<dbReference type="SUPFAM" id="SSF51445">
    <property type="entry name" value="(Trans)glycosidases"/>
    <property type="match status" value="2"/>
</dbReference>
<dbReference type="Gene3D" id="3.20.20.80">
    <property type="entry name" value="Glycosidases"/>
    <property type="match status" value="2"/>
</dbReference>
<evidence type="ECO:0000313" key="5">
    <source>
        <dbReference type="Proteomes" id="UP001341840"/>
    </source>
</evidence>
<dbReference type="PANTHER" id="PTHR10353">
    <property type="entry name" value="GLYCOSYL HYDROLASE"/>
    <property type="match status" value="1"/>
</dbReference>
<dbReference type="InterPro" id="IPR017853">
    <property type="entry name" value="GH"/>
</dbReference>
<comment type="similarity">
    <text evidence="1">Belongs to the glycosyl hydrolase 1 family.</text>
</comment>
<keyword evidence="5" id="KW-1185">Reference proteome</keyword>
<proteinExistence type="inferred from homology"/>
<accession>A0ABU6Y9T3</accession>
<evidence type="ECO:0008006" key="6">
    <source>
        <dbReference type="Google" id="ProtNLM"/>
    </source>
</evidence>
<sequence length="991" mass="112767">MASNSNGILLLLSLFFFALIIITSSSSTDEASTPVSPILDVSSLNRTSFPKAFIFGTASASYQYEGAAKEGGRGESIWDTFTHKYPDRIQDRSNGDVAIDQYHRYKEDVGIMKYMNLDAYRFSISWSRILPKGKLSGGINQEGIKYYNNLIDELLSNGIKPFVTLFHWDLPQTLEDEYGGFLSPNIVNDFRDYAEVCFKEFGDRVKHWITLNEPWTYSQNGYGNGFLAPGRCSKWVNPNCSAGDSGTEPYLVSHYLLLSHASVVQLYKKNYQESQKGVIGITLVSNWFMPASNSKLDENAAQRAIDFMFGWFMGPLTRGDYPESMKSLVGTRLPKFSSEQAKAVKGSFDFIGLNYYSSNYAAYSPKLKHAKPNYLTDSLVNLTTESNGVPIGPRAASPWLYVYPKGIRELLLYTKQKYNNPLIYITENGIDEFNDPTLSLEEALIDTFRIDYYYRHLFYLQSAIRDGANVKGYFTWSLLDTFEWASGYTVRYGINFVDYKNAPPVSPILDVSSLNRSSFPHDFIFGASSASYQYEGAAFEGGKGLSIWDTFTHKYPEKIEDRSNGDVANDQYHHYKEDVGIMKDINLDAYRLSISWPRILPKGKLSGGINQEGINHYNSLFNELLSKGIKPFVTLFHWDLPQALEDEYGGFLSPRIVDDYRDYVEVCFKEFGDKVKHWITFNQPYTYSQGGYATGQKAPGRCSKWLNQNCTGGDSGTEPYLVSHHELLAHAAAVQLYKTKYQASQKGVIGITLVSHWFMPLSNSQLDISAAERSLDFMFGWFMEPLTTGDYPESMKSIVGSRLPKFSKEQSKKLIGSYDFIGLNYYTTNYAANAPKLLSAKPNYATDSHVNFATARNGIPIGPRAASTWLYVYPKGIQELLLYTKKKYNNPLIYITENGIDEYNDPTLSLEEALLDTFRVDFYYRHLFYLRNAIKDGANVKGYFAWSLLDNFEWSAGYTVRFGLNYVDYKNGQKRYNKLSAKWFKNFLKRY</sequence>
<dbReference type="EMBL" id="JASCZI010241734">
    <property type="protein sequence ID" value="MED6205993.1"/>
    <property type="molecule type" value="Genomic_DNA"/>
</dbReference>
<comment type="caution">
    <text evidence="4">The sequence shown here is derived from an EMBL/GenBank/DDBJ whole genome shotgun (WGS) entry which is preliminary data.</text>
</comment>
<feature type="chain" id="PRO_5045136986" description="Beta-glucosidase" evidence="3">
    <location>
        <begin position="26"/>
        <end position="991"/>
    </location>
</feature>
<evidence type="ECO:0000256" key="1">
    <source>
        <dbReference type="ARBA" id="ARBA00010838"/>
    </source>
</evidence>
<keyword evidence="2" id="KW-0378">Hydrolase</keyword>
<dbReference type="Proteomes" id="UP001341840">
    <property type="component" value="Unassembled WGS sequence"/>
</dbReference>
<evidence type="ECO:0000256" key="3">
    <source>
        <dbReference type="SAM" id="SignalP"/>
    </source>
</evidence>
<evidence type="ECO:0000256" key="2">
    <source>
        <dbReference type="ARBA" id="ARBA00022801"/>
    </source>
</evidence>
<evidence type="ECO:0000313" key="4">
    <source>
        <dbReference type="EMBL" id="MED6205993.1"/>
    </source>
</evidence>
<keyword evidence="3" id="KW-0732">Signal</keyword>
<feature type="signal peptide" evidence="3">
    <location>
        <begin position="1"/>
        <end position="25"/>
    </location>
</feature>
<dbReference type="PANTHER" id="PTHR10353:SF331">
    <property type="entry name" value="GLYCOSIDE HYDROLASE FAMILY 1 PROTEIN"/>
    <property type="match status" value="1"/>
</dbReference>
<name>A0ABU6Y9T3_9FABA</name>
<dbReference type="InterPro" id="IPR001360">
    <property type="entry name" value="Glyco_hydro_1"/>
</dbReference>
<dbReference type="PROSITE" id="PS00653">
    <property type="entry name" value="GLYCOSYL_HYDROL_F1_2"/>
    <property type="match status" value="2"/>
</dbReference>
<organism evidence="4 5">
    <name type="scientific">Stylosanthes scabra</name>
    <dbReference type="NCBI Taxonomy" id="79078"/>
    <lineage>
        <taxon>Eukaryota</taxon>
        <taxon>Viridiplantae</taxon>
        <taxon>Streptophyta</taxon>
        <taxon>Embryophyta</taxon>
        <taxon>Tracheophyta</taxon>
        <taxon>Spermatophyta</taxon>
        <taxon>Magnoliopsida</taxon>
        <taxon>eudicotyledons</taxon>
        <taxon>Gunneridae</taxon>
        <taxon>Pentapetalae</taxon>
        <taxon>rosids</taxon>
        <taxon>fabids</taxon>
        <taxon>Fabales</taxon>
        <taxon>Fabaceae</taxon>
        <taxon>Papilionoideae</taxon>
        <taxon>50 kb inversion clade</taxon>
        <taxon>dalbergioids sensu lato</taxon>
        <taxon>Dalbergieae</taxon>
        <taxon>Pterocarpus clade</taxon>
        <taxon>Stylosanthes</taxon>
    </lineage>
</organism>
<dbReference type="Pfam" id="PF00232">
    <property type="entry name" value="Glyco_hydro_1"/>
    <property type="match status" value="2"/>
</dbReference>
<protein>
    <recommendedName>
        <fullName evidence="6">Beta-glucosidase</fullName>
    </recommendedName>
</protein>